<keyword evidence="6" id="KW-0507">mRNA processing</keyword>
<comment type="cofactor">
    <cofactor evidence="2">
        <name>Zn(2+)</name>
        <dbReference type="ChEBI" id="CHEBI:29105"/>
    </cofactor>
</comment>
<feature type="region of interest" description="Disordered" evidence="13">
    <location>
        <begin position="343"/>
        <end position="391"/>
    </location>
</feature>
<dbReference type="PANTHER" id="PTHR12849:SF0">
    <property type="entry name" value="LARIAT DEBRANCHING ENZYME"/>
    <property type="match status" value="1"/>
</dbReference>
<proteinExistence type="inferred from homology"/>
<evidence type="ECO:0000256" key="5">
    <source>
        <dbReference type="ARBA" id="ARBA00006045"/>
    </source>
</evidence>
<evidence type="ECO:0000259" key="14">
    <source>
        <dbReference type="SMART" id="SM01124"/>
    </source>
</evidence>
<dbReference type="SUPFAM" id="SSF56300">
    <property type="entry name" value="Metallo-dependent phosphatases"/>
    <property type="match status" value="1"/>
</dbReference>
<evidence type="ECO:0000313" key="16">
    <source>
        <dbReference type="Proteomes" id="UP000799438"/>
    </source>
</evidence>
<dbReference type="Pfam" id="PF05011">
    <property type="entry name" value="DBR1"/>
    <property type="match status" value="1"/>
</dbReference>
<keyword evidence="16" id="KW-1185">Reference proteome</keyword>
<dbReference type="GO" id="GO:0008419">
    <property type="term" value="F:RNA lariat debranching enzyme activity"/>
    <property type="evidence" value="ECO:0007669"/>
    <property type="project" value="TreeGrafter"/>
</dbReference>
<dbReference type="GeneID" id="54299265"/>
<dbReference type="Proteomes" id="UP000799438">
    <property type="component" value="Unassembled WGS sequence"/>
</dbReference>
<name>A0A6A6BMQ5_9PEZI</name>
<organism evidence="15 16">
    <name type="scientific">Aplosporella prunicola CBS 121167</name>
    <dbReference type="NCBI Taxonomy" id="1176127"/>
    <lineage>
        <taxon>Eukaryota</taxon>
        <taxon>Fungi</taxon>
        <taxon>Dikarya</taxon>
        <taxon>Ascomycota</taxon>
        <taxon>Pezizomycotina</taxon>
        <taxon>Dothideomycetes</taxon>
        <taxon>Dothideomycetes incertae sedis</taxon>
        <taxon>Botryosphaeriales</taxon>
        <taxon>Aplosporellaceae</taxon>
        <taxon>Aplosporella</taxon>
    </lineage>
</organism>
<sequence>MDPRLVEKSGVRIAIEGCGHGTLHSIYASVDAACQKKRWDGVDLLIIGGDFQAVRNAQDLNCMAVPPKYRAIGDFYEYYSGERRAPYLTIFIGGNHEASNHLFELFYGGWVAPKMYYMGAANVLRLGPLRIAALSGIWKGHDYNRPHHERLPYNHMDMRSIYHVREFDVRKLLQIRTQVDVGLSHDWPRNVVWKGDHKSLFRKKDLFEADAKDGKLGSVAAEYMLNRLRPAYWFSAHLHTKYPAIIEHEDNDESATATATIEAPSAQDNSTGGPQKNTDEIDLDLDMDMDEDTTVQPEAEAKPTNADEVKLDLDADEDKAPETATKTEPTPVANADELDLDLGADKGKAPEVDAKAEPAPVTNADELDLDLSEEGEINSDTAEAENESSMDVPEDIRAQLPASFAKPAEPAPRRNLAKVPPPPGITNKTTKFLALDKCLPRREFLQIIDGIRPISEQPDVKYKRPLRLEYDREWLAITRVFAPMLTVGDPNASVPPDEGEAHYLPLIEAEEAWVEENVVKTGKLDIPANFEKTAPVHRKSDGIHVKGQPREYTNPQTTAFCEMLQIPNPFDISEEERTARMEAGEVAREERFEREHGISHRGKGRGGKGGGRGGGRGGRGGGRGRGRGRGKN</sequence>
<keyword evidence="11" id="KW-0464">Manganese</keyword>
<evidence type="ECO:0000256" key="9">
    <source>
        <dbReference type="ARBA" id="ARBA00022833"/>
    </source>
</evidence>
<keyword evidence="8" id="KW-0378">Hydrolase</keyword>
<dbReference type="InterPro" id="IPR029052">
    <property type="entry name" value="Metallo-depent_PP-like"/>
</dbReference>
<dbReference type="InterPro" id="IPR007708">
    <property type="entry name" value="DBR1_C"/>
</dbReference>
<dbReference type="InterPro" id="IPR041816">
    <property type="entry name" value="Dbr1_N"/>
</dbReference>
<keyword evidence="9" id="KW-0862">Zinc</keyword>
<dbReference type="InterPro" id="IPR004843">
    <property type="entry name" value="Calcineurin-like_PHP"/>
</dbReference>
<keyword evidence="10" id="KW-0408">Iron</keyword>
<dbReference type="GO" id="GO:0000398">
    <property type="term" value="P:mRNA splicing, via spliceosome"/>
    <property type="evidence" value="ECO:0007669"/>
    <property type="project" value="TreeGrafter"/>
</dbReference>
<feature type="compositionally biased region" description="Basic residues" evidence="13">
    <location>
        <begin position="622"/>
        <end position="632"/>
    </location>
</feature>
<dbReference type="Pfam" id="PF00149">
    <property type="entry name" value="Metallophos"/>
    <property type="match status" value="1"/>
</dbReference>
<gene>
    <name evidence="15" type="ORF">K452DRAFT_295045</name>
</gene>
<evidence type="ECO:0000256" key="7">
    <source>
        <dbReference type="ARBA" id="ARBA00022723"/>
    </source>
</evidence>
<feature type="compositionally biased region" description="Polar residues" evidence="13">
    <location>
        <begin position="266"/>
        <end position="276"/>
    </location>
</feature>
<feature type="region of interest" description="Disordered" evidence="13">
    <location>
        <begin position="262"/>
        <end position="281"/>
    </location>
</feature>
<dbReference type="SMART" id="SM01124">
    <property type="entry name" value="DBR1"/>
    <property type="match status" value="1"/>
</dbReference>
<dbReference type="CDD" id="cd00844">
    <property type="entry name" value="MPP_Dbr1_N"/>
    <property type="match status" value="1"/>
</dbReference>
<evidence type="ECO:0000256" key="8">
    <source>
        <dbReference type="ARBA" id="ARBA00022801"/>
    </source>
</evidence>
<dbReference type="AlphaFoldDB" id="A0A6A6BMQ5"/>
<protein>
    <recommendedName>
        <fullName evidence="14">Lariat debranching enzyme C-terminal domain-containing protein</fullName>
    </recommendedName>
</protein>
<dbReference type="GO" id="GO:0046872">
    <property type="term" value="F:metal ion binding"/>
    <property type="evidence" value="ECO:0007669"/>
    <property type="project" value="UniProtKB-KW"/>
</dbReference>
<dbReference type="RefSeq" id="XP_033401112.1">
    <property type="nucleotide sequence ID" value="XM_033541768.1"/>
</dbReference>
<evidence type="ECO:0000256" key="3">
    <source>
        <dbReference type="ARBA" id="ARBA00001954"/>
    </source>
</evidence>
<evidence type="ECO:0000256" key="11">
    <source>
        <dbReference type="ARBA" id="ARBA00023211"/>
    </source>
</evidence>
<dbReference type="EMBL" id="ML995477">
    <property type="protein sequence ID" value="KAF2145400.1"/>
    <property type="molecule type" value="Genomic_DNA"/>
</dbReference>
<evidence type="ECO:0000313" key="15">
    <source>
        <dbReference type="EMBL" id="KAF2145400.1"/>
    </source>
</evidence>
<evidence type="ECO:0000256" key="13">
    <source>
        <dbReference type="SAM" id="MobiDB-lite"/>
    </source>
</evidence>
<feature type="region of interest" description="Disordered" evidence="13">
    <location>
        <begin position="294"/>
        <end position="315"/>
    </location>
</feature>
<feature type="region of interest" description="Disordered" evidence="13">
    <location>
        <begin position="578"/>
        <end position="632"/>
    </location>
</feature>
<evidence type="ECO:0000256" key="12">
    <source>
        <dbReference type="ARBA" id="ARBA00023242"/>
    </source>
</evidence>
<feature type="compositionally biased region" description="Acidic residues" evidence="13">
    <location>
        <begin position="365"/>
        <end position="388"/>
    </location>
</feature>
<accession>A0A6A6BMQ5</accession>
<feature type="region of interest" description="Disordered" evidence="13">
    <location>
        <begin position="404"/>
        <end position="427"/>
    </location>
</feature>
<feature type="compositionally biased region" description="Basic and acidic residues" evidence="13">
    <location>
        <begin position="299"/>
        <end position="315"/>
    </location>
</feature>
<evidence type="ECO:0000256" key="1">
    <source>
        <dbReference type="ARBA" id="ARBA00001936"/>
    </source>
</evidence>
<feature type="compositionally biased region" description="Gly residues" evidence="13">
    <location>
        <begin position="607"/>
        <end position="621"/>
    </location>
</feature>
<comment type="similarity">
    <text evidence="5">Belongs to the lariat debranching enzyme family.</text>
</comment>
<evidence type="ECO:0000256" key="6">
    <source>
        <dbReference type="ARBA" id="ARBA00022664"/>
    </source>
</evidence>
<reference evidence="15" key="1">
    <citation type="journal article" date="2020" name="Stud. Mycol.">
        <title>101 Dothideomycetes genomes: a test case for predicting lifestyles and emergence of pathogens.</title>
        <authorList>
            <person name="Haridas S."/>
            <person name="Albert R."/>
            <person name="Binder M."/>
            <person name="Bloem J."/>
            <person name="Labutti K."/>
            <person name="Salamov A."/>
            <person name="Andreopoulos B."/>
            <person name="Baker S."/>
            <person name="Barry K."/>
            <person name="Bills G."/>
            <person name="Bluhm B."/>
            <person name="Cannon C."/>
            <person name="Castanera R."/>
            <person name="Culley D."/>
            <person name="Daum C."/>
            <person name="Ezra D."/>
            <person name="Gonzalez J."/>
            <person name="Henrissat B."/>
            <person name="Kuo A."/>
            <person name="Liang C."/>
            <person name="Lipzen A."/>
            <person name="Lutzoni F."/>
            <person name="Magnuson J."/>
            <person name="Mondo S."/>
            <person name="Nolan M."/>
            <person name="Ohm R."/>
            <person name="Pangilinan J."/>
            <person name="Park H.-J."/>
            <person name="Ramirez L."/>
            <person name="Alfaro M."/>
            <person name="Sun H."/>
            <person name="Tritt A."/>
            <person name="Yoshinaga Y."/>
            <person name="Zwiers L.-H."/>
            <person name="Turgeon B."/>
            <person name="Goodwin S."/>
            <person name="Spatafora J."/>
            <person name="Crous P."/>
            <person name="Grigoriev I."/>
        </authorList>
    </citation>
    <scope>NUCLEOTIDE SEQUENCE</scope>
    <source>
        <strain evidence="15">CBS 121167</strain>
    </source>
</reference>
<feature type="compositionally biased region" description="Basic and acidic residues" evidence="13">
    <location>
        <begin position="578"/>
        <end position="598"/>
    </location>
</feature>
<comment type="cofactor">
    <cofactor evidence="3">
        <name>Fe(2+)</name>
        <dbReference type="ChEBI" id="CHEBI:29033"/>
    </cofactor>
</comment>
<evidence type="ECO:0000256" key="10">
    <source>
        <dbReference type="ARBA" id="ARBA00023004"/>
    </source>
</evidence>
<feature type="compositionally biased region" description="Basic and acidic residues" evidence="13">
    <location>
        <begin position="343"/>
        <end position="356"/>
    </location>
</feature>
<dbReference type="GO" id="GO:0005634">
    <property type="term" value="C:nucleus"/>
    <property type="evidence" value="ECO:0007669"/>
    <property type="project" value="UniProtKB-SubCell"/>
</dbReference>
<dbReference type="PANTHER" id="PTHR12849">
    <property type="entry name" value="RNA LARIAT DEBRANCHING ENZYME"/>
    <property type="match status" value="1"/>
</dbReference>
<evidence type="ECO:0000256" key="2">
    <source>
        <dbReference type="ARBA" id="ARBA00001947"/>
    </source>
</evidence>
<keyword evidence="12" id="KW-0539">Nucleus</keyword>
<comment type="cofactor">
    <cofactor evidence="1">
        <name>Mn(2+)</name>
        <dbReference type="ChEBI" id="CHEBI:29035"/>
    </cofactor>
</comment>
<keyword evidence="7" id="KW-0479">Metal-binding</keyword>
<evidence type="ECO:0000256" key="4">
    <source>
        <dbReference type="ARBA" id="ARBA00004123"/>
    </source>
</evidence>
<dbReference type="OrthoDB" id="407609at2759"/>
<comment type="subcellular location">
    <subcellularLocation>
        <location evidence="4">Nucleus</location>
    </subcellularLocation>
</comment>
<feature type="domain" description="Lariat debranching enzyme C-terminal" evidence="14">
    <location>
        <begin position="419"/>
        <end position="570"/>
    </location>
</feature>